<feature type="active site" description="Proton donor/acceptor" evidence="8">
    <location>
        <position position="183"/>
    </location>
</feature>
<dbReference type="AlphaFoldDB" id="A0A0R1GUV4"/>
<feature type="active site" description="Proton donor/acceptor" evidence="8">
    <location>
        <position position="73"/>
    </location>
</feature>
<evidence type="ECO:0000256" key="3">
    <source>
        <dbReference type="ARBA" id="ARBA00022960"/>
    </source>
</evidence>
<dbReference type="PANTHER" id="PTHR21198">
    <property type="entry name" value="GLUTAMATE RACEMASE"/>
    <property type="match status" value="1"/>
</dbReference>
<feature type="binding site" evidence="8">
    <location>
        <begin position="42"/>
        <end position="43"/>
    </location>
    <ligand>
        <name>substrate</name>
    </ligand>
</feature>
<dbReference type="UniPathway" id="UPA00219"/>
<feature type="binding site" evidence="8">
    <location>
        <begin position="10"/>
        <end position="11"/>
    </location>
    <ligand>
        <name>substrate</name>
    </ligand>
</feature>
<reference evidence="9 10" key="1">
    <citation type="journal article" date="2015" name="Genome Announc.">
        <title>Expanding the biotechnology potential of lactobacilli through comparative genomics of 213 strains and associated genera.</title>
        <authorList>
            <person name="Sun Z."/>
            <person name="Harris H.M."/>
            <person name="McCann A."/>
            <person name="Guo C."/>
            <person name="Argimon S."/>
            <person name="Zhang W."/>
            <person name="Yang X."/>
            <person name="Jeffery I.B."/>
            <person name="Cooney J.C."/>
            <person name="Kagawa T.F."/>
            <person name="Liu W."/>
            <person name="Song Y."/>
            <person name="Salvetti E."/>
            <person name="Wrobel A."/>
            <person name="Rasinkangas P."/>
            <person name="Parkhill J."/>
            <person name="Rea M.C."/>
            <person name="O'Sullivan O."/>
            <person name="Ritari J."/>
            <person name="Douillard F.P."/>
            <person name="Paul Ross R."/>
            <person name="Yang R."/>
            <person name="Briner A.E."/>
            <person name="Felis G.E."/>
            <person name="de Vos W.M."/>
            <person name="Barrangou R."/>
            <person name="Klaenhammer T.R."/>
            <person name="Caufield P.W."/>
            <person name="Cui Y."/>
            <person name="Zhang H."/>
            <person name="O'Toole P.W."/>
        </authorList>
    </citation>
    <scope>NUCLEOTIDE SEQUENCE [LARGE SCALE GENOMIC DNA]</scope>
    <source>
        <strain evidence="9 10">DSM 20534</strain>
    </source>
</reference>
<dbReference type="InterPro" id="IPR001920">
    <property type="entry name" value="Asp/Glu_race"/>
</dbReference>
<comment type="pathway">
    <text evidence="8">Cell wall biogenesis; peptidoglycan biosynthesis.</text>
</comment>
<evidence type="ECO:0000256" key="5">
    <source>
        <dbReference type="ARBA" id="ARBA00023235"/>
    </source>
</evidence>
<evidence type="ECO:0000256" key="4">
    <source>
        <dbReference type="ARBA" id="ARBA00022984"/>
    </source>
</evidence>
<sequence>MENRPIGLLDSGLGGLTVVRKVIELMPEENLVFIADQARLPYGDRSVAEIKEFTWQMVHFLLKKNVKAIVFACNTATAAALDEIAPQLDIPVIGVIQSGSLAATKVTQNGHVGIIGTRSTIDSMAYEREIGSRLAGAQVMGLATPKLVPLIESGNEVTPINQELVDSLQPFADSDIDTLVLGCTHYPLIAEQIQKNVSSEVRLVDPADQTAIYTRNVLRQRGLLRTGDDVEREYFTTGEPTHFALVAKKWLHDQNLTANKVVLDA</sequence>
<evidence type="ECO:0000256" key="2">
    <source>
        <dbReference type="ARBA" id="ARBA00013090"/>
    </source>
</evidence>
<dbReference type="EMBL" id="AZCV01000005">
    <property type="protein sequence ID" value="KRK37401.1"/>
    <property type="molecule type" value="Genomic_DNA"/>
</dbReference>
<evidence type="ECO:0000256" key="7">
    <source>
        <dbReference type="ARBA" id="ARBA00070053"/>
    </source>
</evidence>
<dbReference type="PANTHER" id="PTHR21198:SF2">
    <property type="entry name" value="GLUTAMATE RACEMASE"/>
    <property type="match status" value="1"/>
</dbReference>
<name>A0A0R1GUV4_9LACO</name>
<keyword evidence="5 8" id="KW-0413">Isomerase</keyword>
<keyword evidence="10" id="KW-1185">Reference proteome</keyword>
<keyword evidence="3 8" id="KW-0133">Cell shape</keyword>
<dbReference type="PROSITE" id="PS00924">
    <property type="entry name" value="ASP_GLU_RACEMASE_2"/>
    <property type="match status" value="1"/>
</dbReference>
<dbReference type="HAMAP" id="MF_00258">
    <property type="entry name" value="Glu_racemase"/>
    <property type="match status" value="1"/>
</dbReference>
<dbReference type="GO" id="GO:0042802">
    <property type="term" value="F:identical protein binding"/>
    <property type="evidence" value="ECO:0007669"/>
    <property type="project" value="UniProtKB-ARBA"/>
</dbReference>
<dbReference type="PATRIC" id="fig|1423722.3.peg.1304"/>
<dbReference type="GO" id="GO:0071555">
    <property type="term" value="P:cell wall organization"/>
    <property type="evidence" value="ECO:0007669"/>
    <property type="project" value="UniProtKB-KW"/>
</dbReference>
<keyword evidence="4 8" id="KW-0573">Peptidoglycan synthesis</keyword>
<comment type="catalytic activity">
    <reaction evidence="1 8">
        <text>L-glutamate = D-glutamate</text>
        <dbReference type="Rhea" id="RHEA:12813"/>
        <dbReference type="ChEBI" id="CHEBI:29985"/>
        <dbReference type="ChEBI" id="CHEBI:29986"/>
        <dbReference type="EC" id="5.1.1.3"/>
    </reaction>
</comment>
<proteinExistence type="inferred from homology"/>
<evidence type="ECO:0000256" key="8">
    <source>
        <dbReference type="HAMAP-Rule" id="MF_00258"/>
    </source>
</evidence>
<evidence type="ECO:0000256" key="6">
    <source>
        <dbReference type="ARBA" id="ARBA00023316"/>
    </source>
</evidence>
<organism evidence="9 10">
    <name type="scientific">Amylolactobacillus amylotrophicus DSM 20534</name>
    <dbReference type="NCBI Taxonomy" id="1423722"/>
    <lineage>
        <taxon>Bacteria</taxon>
        <taxon>Bacillati</taxon>
        <taxon>Bacillota</taxon>
        <taxon>Bacilli</taxon>
        <taxon>Lactobacillales</taxon>
        <taxon>Lactobacillaceae</taxon>
        <taxon>Amylolactobacillus</taxon>
    </lineage>
</organism>
<evidence type="ECO:0000256" key="1">
    <source>
        <dbReference type="ARBA" id="ARBA00001602"/>
    </source>
</evidence>
<dbReference type="Proteomes" id="UP000050909">
    <property type="component" value="Unassembled WGS sequence"/>
</dbReference>
<comment type="similarity">
    <text evidence="8">Belongs to the aspartate/glutamate racemases family.</text>
</comment>
<dbReference type="NCBIfam" id="TIGR00067">
    <property type="entry name" value="glut_race"/>
    <property type="match status" value="1"/>
</dbReference>
<dbReference type="FunFam" id="3.40.50.1860:FF:000002">
    <property type="entry name" value="Glutamate racemase"/>
    <property type="match status" value="1"/>
</dbReference>
<dbReference type="InterPro" id="IPR015942">
    <property type="entry name" value="Asp/Glu/hydantoin_racemase"/>
</dbReference>
<feature type="binding site" evidence="8">
    <location>
        <begin position="184"/>
        <end position="185"/>
    </location>
    <ligand>
        <name>substrate</name>
    </ligand>
</feature>
<protein>
    <recommendedName>
        <fullName evidence="7 8">Glutamate racemase</fullName>
        <ecNumber evidence="2 8">5.1.1.3</ecNumber>
    </recommendedName>
</protein>
<gene>
    <name evidence="8" type="primary">murI</name>
    <name evidence="9" type="ORF">FC62_GL001279</name>
</gene>
<dbReference type="GO" id="GO:0008881">
    <property type="term" value="F:glutamate racemase activity"/>
    <property type="evidence" value="ECO:0007669"/>
    <property type="project" value="UniProtKB-UniRule"/>
</dbReference>
<keyword evidence="6 8" id="KW-0961">Cell wall biogenesis/degradation</keyword>
<dbReference type="GO" id="GO:0009252">
    <property type="term" value="P:peptidoglycan biosynthetic process"/>
    <property type="evidence" value="ECO:0007669"/>
    <property type="project" value="UniProtKB-UniRule"/>
</dbReference>
<evidence type="ECO:0000313" key="10">
    <source>
        <dbReference type="Proteomes" id="UP000050909"/>
    </source>
</evidence>
<dbReference type="GO" id="GO:0008360">
    <property type="term" value="P:regulation of cell shape"/>
    <property type="evidence" value="ECO:0007669"/>
    <property type="project" value="UniProtKB-KW"/>
</dbReference>
<dbReference type="Pfam" id="PF01177">
    <property type="entry name" value="Asp_Glu_race"/>
    <property type="match status" value="1"/>
</dbReference>
<feature type="binding site" evidence="8">
    <location>
        <begin position="74"/>
        <end position="75"/>
    </location>
    <ligand>
        <name>substrate</name>
    </ligand>
</feature>
<dbReference type="Gene3D" id="3.40.50.1860">
    <property type="match status" value="2"/>
</dbReference>
<dbReference type="InterPro" id="IPR033134">
    <property type="entry name" value="Asp/Glu_racemase_AS_2"/>
</dbReference>
<dbReference type="InterPro" id="IPR004391">
    <property type="entry name" value="Glu_race"/>
</dbReference>
<accession>A0A0R1GUV4</accession>
<dbReference type="RefSeq" id="WP_056946453.1">
    <property type="nucleotide sequence ID" value="NZ_AZCV01000005.1"/>
</dbReference>
<comment type="function">
    <text evidence="8">Provides the (R)-glutamate required for cell wall biosynthesis.</text>
</comment>
<dbReference type="EC" id="5.1.1.3" evidence="2 8"/>
<dbReference type="SUPFAM" id="SSF53681">
    <property type="entry name" value="Aspartate/glutamate racemase"/>
    <property type="match status" value="2"/>
</dbReference>
<evidence type="ECO:0000313" key="9">
    <source>
        <dbReference type="EMBL" id="KRK37401.1"/>
    </source>
</evidence>
<comment type="caution">
    <text evidence="9">The sequence shown here is derived from an EMBL/GenBank/DDBJ whole genome shotgun (WGS) entry which is preliminary data.</text>
</comment>